<protein>
    <recommendedName>
        <fullName evidence="12">Glucan endo-1,3-beta-D-glucosidase</fullName>
    </recommendedName>
</protein>
<evidence type="ECO:0000256" key="4">
    <source>
        <dbReference type="ARBA" id="ARBA00022821"/>
    </source>
</evidence>
<dbReference type="InterPro" id="IPR017853">
    <property type="entry name" value="GH"/>
</dbReference>
<evidence type="ECO:0000256" key="3">
    <source>
        <dbReference type="ARBA" id="ARBA00022801"/>
    </source>
</evidence>
<sequence length="866" mass="96697">MSVPDESPTAAAERKIFSTVDRILVNIKVLIGDIWSNLKKLPKQSDHSGDTGVDEDGDAVALRHIEVNIHAEQIGAGVKRFQDAISTKHGAEEESTPSLAEQEDEPTHRPSGLHVRRLLDALDGQLLQCLLCLAIFPPNEVIKKRILIHWWIGEGIVKSADAGKECFDDLFDRGLVQPALLRGHCRRIHYFRVRPVVHNQLVDAARSFGFFGFMGQGNGNVDDPHRLFLQEGQSFDQNTRGTNNEFLSVFNLNMEYVNMHIATSRITRAMQLGRWKSSVKHHIELVEDDLLKNVVACKNLRYLSLRGISLIESIPEAIGTLAELLVLDLRACHNLEKLPGSIGSLQKLEYLDVSECFLLEEMPKEMGELSRLQVLKGFLVGSSRRKSSPCRLSDLATKMHNLRKLSITTGRQSLLYDEDELCQLANCRSLQSLTITWGGETSTETLLSLPSSLTKLDLRRAPMTNLLDMVHPSTSLGLKRLYIRGGKLRTLGQDSGWNVETLRARFLNDLECEWSELHCMFRELRFVEMWRCARLSFWPCDERGIWEKGSPSLAGRSIGVCYGVRGNNLPPWREVVHLYASNNIPAMRIFYPHHDVLEALRGTCITISLDVEVQFLPSLASEPSFAAAWVKANVQAFYPAVSFKYITVGNQVSSREMSYILPAMQNIYAALSAVGLDHIKVSTSVRRDVLGVSYPPSDGAFSSAMEQYMAPMVQFLAKIGAPLMASVFPYFTYVHNQADIDIDYALFTSPGTVVQDGVYSYQNLFDATVDALYSAMEKVGCSTVRVVVSDSGWPSAGAPAATKGNARTYIQNLINHVGKGTPKRPVPTETYIFAMFNENEKTGGEIERNFGLFEPDKSPVYPIIFS</sequence>
<name>J3L7S9_ORYBR</name>
<dbReference type="Proteomes" id="UP000006038">
    <property type="component" value="Chromosome 1"/>
</dbReference>
<dbReference type="Pfam" id="PF23559">
    <property type="entry name" value="WHD_DRP"/>
    <property type="match status" value="1"/>
</dbReference>
<dbReference type="Pfam" id="PF00332">
    <property type="entry name" value="Glyco_hydro_17"/>
    <property type="match status" value="1"/>
</dbReference>
<comment type="similarity">
    <text evidence="1 6">Belongs to the glycosyl hydrolase 17 family.</text>
</comment>
<gene>
    <name evidence="10" type="primary">LOC102705874</name>
</gene>
<dbReference type="InterPro" id="IPR036388">
    <property type="entry name" value="WH-like_DNA-bd_sf"/>
</dbReference>
<dbReference type="OMA" id="NDLECEW"/>
<dbReference type="InterPro" id="IPR058922">
    <property type="entry name" value="WHD_DRP"/>
</dbReference>
<evidence type="ECO:0000259" key="9">
    <source>
        <dbReference type="Pfam" id="PF23598"/>
    </source>
</evidence>
<dbReference type="GO" id="GO:0006952">
    <property type="term" value="P:defense response"/>
    <property type="evidence" value="ECO:0007669"/>
    <property type="project" value="UniProtKB-KW"/>
</dbReference>
<evidence type="ECO:0000313" key="10">
    <source>
        <dbReference type="EnsemblPlants" id="OB01G52850.1"/>
    </source>
</evidence>
<keyword evidence="2" id="KW-0677">Repeat</keyword>
<keyword evidence="4" id="KW-0611">Plant defense</keyword>
<dbReference type="Gene3D" id="3.80.10.10">
    <property type="entry name" value="Ribonuclease Inhibitor"/>
    <property type="match status" value="2"/>
</dbReference>
<dbReference type="Gene3D" id="3.20.20.80">
    <property type="entry name" value="Glycosidases"/>
    <property type="match status" value="1"/>
</dbReference>
<dbReference type="Pfam" id="PF23598">
    <property type="entry name" value="LRR_14"/>
    <property type="match status" value="1"/>
</dbReference>
<feature type="domain" description="Disease resistance R13L4/SHOC-2-like LRR" evidence="9">
    <location>
        <begin position="285"/>
        <end position="484"/>
    </location>
</feature>
<keyword evidence="11" id="KW-1185">Reference proteome</keyword>
<dbReference type="InterPro" id="IPR032675">
    <property type="entry name" value="LRR_dom_sf"/>
</dbReference>
<dbReference type="PANTHER" id="PTHR32227">
    <property type="entry name" value="GLUCAN ENDO-1,3-BETA-GLUCOSIDASE BG1-RELATED-RELATED"/>
    <property type="match status" value="1"/>
</dbReference>
<dbReference type="eggNOG" id="ENOG502QQ3M">
    <property type="taxonomic scope" value="Eukaryota"/>
</dbReference>
<evidence type="ECO:0008006" key="12">
    <source>
        <dbReference type="Google" id="ProtNLM"/>
    </source>
</evidence>
<proteinExistence type="inferred from homology"/>
<evidence type="ECO:0000259" key="8">
    <source>
        <dbReference type="Pfam" id="PF23559"/>
    </source>
</evidence>
<dbReference type="GeneID" id="102705874"/>
<dbReference type="OrthoDB" id="2016095at2759"/>
<dbReference type="InterPro" id="IPR044965">
    <property type="entry name" value="Glyco_hydro_17_plant"/>
</dbReference>
<dbReference type="HOGENOM" id="CLU_010051_1_0_1"/>
<keyword evidence="5" id="KW-0326">Glycosidase</keyword>
<keyword evidence="3" id="KW-0378">Hydrolase</keyword>
<evidence type="ECO:0000256" key="1">
    <source>
        <dbReference type="ARBA" id="ARBA00008773"/>
    </source>
</evidence>
<evidence type="ECO:0000256" key="5">
    <source>
        <dbReference type="ARBA" id="ARBA00023295"/>
    </source>
</evidence>
<accession>J3L7S9</accession>
<organism evidence="10">
    <name type="scientific">Oryza brachyantha</name>
    <name type="common">malo sina</name>
    <dbReference type="NCBI Taxonomy" id="4533"/>
    <lineage>
        <taxon>Eukaryota</taxon>
        <taxon>Viridiplantae</taxon>
        <taxon>Streptophyta</taxon>
        <taxon>Embryophyta</taxon>
        <taxon>Tracheophyta</taxon>
        <taxon>Spermatophyta</taxon>
        <taxon>Magnoliopsida</taxon>
        <taxon>Liliopsida</taxon>
        <taxon>Poales</taxon>
        <taxon>Poaceae</taxon>
        <taxon>BOP clade</taxon>
        <taxon>Oryzoideae</taxon>
        <taxon>Oryzeae</taxon>
        <taxon>Oryzinae</taxon>
        <taxon>Oryza</taxon>
    </lineage>
</organism>
<evidence type="ECO:0000256" key="2">
    <source>
        <dbReference type="ARBA" id="ARBA00022737"/>
    </source>
</evidence>
<reference evidence="10" key="1">
    <citation type="journal article" date="2013" name="Nat. Commun.">
        <title>Whole-genome sequencing of Oryza brachyantha reveals mechanisms underlying Oryza genome evolution.</title>
        <authorList>
            <person name="Chen J."/>
            <person name="Huang Q."/>
            <person name="Gao D."/>
            <person name="Wang J."/>
            <person name="Lang Y."/>
            <person name="Liu T."/>
            <person name="Li B."/>
            <person name="Bai Z."/>
            <person name="Luis Goicoechea J."/>
            <person name="Liang C."/>
            <person name="Chen C."/>
            <person name="Zhang W."/>
            <person name="Sun S."/>
            <person name="Liao Y."/>
            <person name="Zhang X."/>
            <person name="Yang L."/>
            <person name="Song C."/>
            <person name="Wang M."/>
            <person name="Shi J."/>
            <person name="Liu G."/>
            <person name="Liu J."/>
            <person name="Zhou H."/>
            <person name="Zhou W."/>
            <person name="Yu Q."/>
            <person name="An N."/>
            <person name="Chen Y."/>
            <person name="Cai Q."/>
            <person name="Wang B."/>
            <person name="Liu B."/>
            <person name="Min J."/>
            <person name="Huang Y."/>
            <person name="Wu H."/>
            <person name="Li Z."/>
            <person name="Zhang Y."/>
            <person name="Yin Y."/>
            <person name="Song W."/>
            <person name="Jiang J."/>
            <person name="Jackson S.A."/>
            <person name="Wing R.A."/>
            <person name="Wang J."/>
            <person name="Chen M."/>
        </authorList>
    </citation>
    <scope>NUCLEOTIDE SEQUENCE [LARGE SCALE GENOMIC DNA]</scope>
    <source>
        <strain evidence="10">cv. IRGC 101232</strain>
    </source>
</reference>
<dbReference type="FunFam" id="3.20.20.80:FF:000010">
    <property type="entry name" value="glucan endo-1,3-beta-glucosidase, basic"/>
    <property type="match status" value="1"/>
</dbReference>
<dbReference type="SUPFAM" id="SSF51445">
    <property type="entry name" value="(Trans)glycosidases"/>
    <property type="match status" value="1"/>
</dbReference>
<dbReference type="Gene3D" id="1.10.10.10">
    <property type="entry name" value="Winged helix-like DNA-binding domain superfamily/Winged helix DNA-binding domain"/>
    <property type="match status" value="1"/>
</dbReference>
<feature type="domain" description="Disease resistance protein winged helix" evidence="8">
    <location>
        <begin position="135"/>
        <end position="198"/>
    </location>
</feature>
<evidence type="ECO:0000256" key="7">
    <source>
        <dbReference type="SAM" id="MobiDB-lite"/>
    </source>
</evidence>
<dbReference type="InterPro" id="IPR000490">
    <property type="entry name" value="Glyco_hydro_17"/>
</dbReference>
<dbReference type="SUPFAM" id="SSF52058">
    <property type="entry name" value="L domain-like"/>
    <property type="match status" value="1"/>
</dbReference>
<dbReference type="RefSeq" id="XP_006646671.1">
    <property type="nucleotide sequence ID" value="XM_006646608.2"/>
</dbReference>
<dbReference type="Gramene" id="OB01G52850.1">
    <property type="protein sequence ID" value="OB01G52850.1"/>
    <property type="gene ID" value="OB01G52850"/>
</dbReference>
<reference evidence="10" key="2">
    <citation type="submission" date="2013-04" db="UniProtKB">
        <authorList>
            <consortium name="EnsemblPlants"/>
        </authorList>
    </citation>
    <scope>IDENTIFICATION</scope>
</reference>
<dbReference type="AlphaFoldDB" id="J3L7S9"/>
<dbReference type="GO" id="GO:0005975">
    <property type="term" value="P:carbohydrate metabolic process"/>
    <property type="evidence" value="ECO:0007669"/>
    <property type="project" value="InterPro"/>
</dbReference>
<evidence type="ECO:0000256" key="6">
    <source>
        <dbReference type="RuleBase" id="RU004335"/>
    </source>
</evidence>
<dbReference type="STRING" id="4533.J3L7S9"/>
<evidence type="ECO:0000313" key="11">
    <source>
        <dbReference type="Proteomes" id="UP000006038"/>
    </source>
</evidence>
<dbReference type="GO" id="GO:0042973">
    <property type="term" value="F:glucan endo-1,3-beta-D-glucosidase activity"/>
    <property type="evidence" value="ECO:0007669"/>
    <property type="project" value="UniProtKB-ARBA"/>
</dbReference>
<dbReference type="KEGG" id="obr:102705874"/>
<dbReference type="InterPro" id="IPR055414">
    <property type="entry name" value="LRR_R13L4/SHOC2-like"/>
</dbReference>
<feature type="region of interest" description="Disordered" evidence="7">
    <location>
        <begin position="87"/>
        <end position="110"/>
    </location>
</feature>
<dbReference type="EnsemblPlants" id="OB01G52850.1">
    <property type="protein sequence ID" value="OB01G52850.1"/>
    <property type="gene ID" value="OB01G52850"/>
</dbReference>